<name>A0A4U9VLS8_9SPHI</name>
<dbReference type="InterPro" id="IPR000639">
    <property type="entry name" value="Epox_hydrolase-like"/>
</dbReference>
<dbReference type="GO" id="GO:0016691">
    <property type="term" value="F:chloride peroxidase activity"/>
    <property type="evidence" value="ECO:0007669"/>
    <property type="project" value="UniProtKB-EC"/>
</dbReference>
<evidence type="ECO:0000256" key="1">
    <source>
        <dbReference type="SAM" id="SignalP"/>
    </source>
</evidence>
<reference evidence="3 4" key="1">
    <citation type="submission" date="2019-05" db="EMBL/GenBank/DDBJ databases">
        <authorList>
            <consortium name="Pathogen Informatics"/>
        </authorList>
    </citation>
    <scope>NUCLEOTIDE SEQUENCE [LARGE SCALE GENOMIC DNA]</scope>
    <source>
        <strain evidence="3 4">NCTC11429</strain>
    </source>
</reference>
<dbReference type="Gene3D" id="3.40.50.1820">
    <property type="entry name" value="alpha/beta hydrolase"/>
    <property type="match status" value="1"/>
</dbReference>
<dbReference type="KEGG" id="stha:NCTC11429_03645"/>
<protein>
    <submittedName>
        <fullName evidence="3">Non-heme chloroperoxidase</fullName>
        <ecNumber evidence="3">1.11.1.10</ecNumber>
    </submittedName>
</protein>
<feature type="domain" description="AB hydrolase-1" evidence="2">
    <location>
        <begin position="72"/>
        <end position="203"/>
    </location>
</feature>
<dbReference type="InterPro" id="IPR029058">
    <property type="entry name" value="AB_hydrolase_fold"/>
</dbReference>
<dbReference type="EC" id="1.11.1.10" evidence="3"/>
<keyword evidence="1" id="KW-0732">Signal</keyword>
<dbReference type="EMBL" id="LR590484">
    <property type="protein sequence ID" value="VTR48170.1"/>
    <property type="molecule type" value="Genomic_DNA"/>
</dbReference>
<dbReference type="Pfam" id="PF00561">
    <property type="entry name" value="Abhydrolase_1"/>
    <property type="match status" value="1"/>
</dbReference>
<sequence>MNTKLNIGKGTLMWSMIMLLSIGAPRVYAQNSADEKKQEVYGAVHTNFQQTKTVKAGLLNVGYAEVGPKTGKPVILLHGWPYDIHSFEKSSEILAAKGYQVLVPYLRGYGTTTFLSPKTMRNAQQSAVALDIIKFMDALQIDKAIIGGFDWGARTADIIAALWPQRCTALVAVSGYLIGSPKANENPLSPNAEFLWWYQYYFATERGYKGYKANTEEFNKLIWKTASPKWNFDEETYERSAKAFANPDHIAIVVHNYRWRLGLAKGEQQYDALEAKLAKLPVISVPTVTLEGDANGAAYPPPSSYASKYSGQYKHHTLTGGIGHNLPQEAPQAFANAIIEADTMALAD</sequence>
<dbReference type="RefSeq" id="WP_028068784.1">
    <property type="nucleotide sequence ID" value="NZ_LR590484.1"/>
</dbReference>
<dbReference type="PRINTS" id="PR00412">
    <property type="entry name" value="EPOXHYDRLASE"/>
</dbReference>
<evidence type="ECO:0000313" key="4">
    <source>
        <dbReference type="Proteomes" id="UP000308196"/>
    </source>
</evidence>
<organism evidence="3 4">
    <name type="scientific">Sphingobacterium thalpophilum</name>
    <dbReference type="NCBI Taxonomy" id="259"/>
    <lineage>
        <taxon>Bacteria</taxon>
        <taxon>Pseudomonadati</taxon>
        <taxon>Bacteroidota</taxon>
        <taxon>Sphingobacteriia</taxon>
        <taxon>Sphingobacteriales</taxon>
        <taxon>Sphingobacteriaceae</taxon>
        <taxon>Sphingobacterium</taxon>
    </lineage>
</organism>
<keyword evidence="3" id="KW-0575">Peroxidase</keyword>
<accession>A0A4U9VLS8</accession>
<dbReference type="InterPro" id="IPR050266">
    <property type="entry name" value="AB_hydrolase_sf"/>
</dbReference>
<evidence type="ECO:0000313" key="3">
    <source>
        <dbReference type="EMBL" id="VTR48170.1"/>
    </source>
</evidence>
<dbReference type="AlphaFoldDB" id="A0A4U9VLS8"/>
<evidence type="ECO:0000259" key="2">
    <source>
        <dbReference type="Pfam" id="PF00561"/>
    </source>
</evidence>
<feature type="signal peptide" evidence="1">
    <location>
        <begin position="1"/>
        <end position="29"/>
    </location>
</feature>
<dbReference type="GeneID" id="78464304"/>
<proteinExistence type="predicted"/>
<dbReference type="SUPFAM" id="SSF53474">
    <property type="entry name" value="alpha/beta-Hydrolases"/>
    <property type="match status" value="1"/>
</dbReference>
<feature type="chain" id="PRO_5020270874" evidence="1">
    <location>
        <begin position="30"/>
        <end position="348"/>
    </location>
</feature>
<dbReference type="Proteomes" id="UP000308196">
    <property type="component" value="Chromosome"/>
</dbReference>
<dbReference type="STRING" id="1123265.GCA_000686625_01219"/>
<dbReference type="PANTHER" id="PTHR43798">
    <property type="entry name" value="MONOACYLGLYCEROL LIPASE"/>
    <property type="match status" value="1"/>
</dbReference>
<keyword evidence="3" id="KW-0560">Oxidoreductase</keyword>
<gene>
    <name evidence="3" type="primary">cpo_3</name>
    <name evidence="3" type="ORF">NCTC11429_03645</name>
</gene>
<dbReference type="InterPro" id="IPR000073">
    <property type="entry name" value="AB_hydrolase_1"/>
</dbReference>